<feature type="transmembrane region" description="Helical" evidence="13">
    <location>
        <begin position="36"/>
        <end position="58"/>
    </location>
</feature>
<feature type="transmembrane region" description="Helical" evidence="13">
    <location>
        <begin position="133"/>
        <end position="153"/>
    </location>
</feature>
<keyword evidence="12" id="KW-0479">Metal-binding</keyword>
<feature type="binding site" evidence="12">
    <location>
        <position position="433"/>
    </location>
    <ligand>
        <name>K(+)</name>
        <dbReference type="ChEBI" id="CHEBI:29103"/>
    </ligand>
</feature>
<feature type="transmembrane region" description="Helical" evidence="13">
    <location>
        <begin position="333"/>
        <end position="352"/>
    </location>
</feature>
<organism evidence="14 15">
    <name type="scientific">Acetatifactor muris</name>
    <dbReference type="NCBI Taxonomy" id="879566"/>
    <lineage>
        <taxon>Bacteria</taxon>
        <taxon>Bacillati</taxon>
        <taxon>Bacillota</taxon>
        <taxon>Clostridia</taxon>
        <taxon>Lachnospirales</taxon>
        <taxon>Lachnospiraceae</taxon>
        <taxon>Acetatifactor</taxon>
    </lineage>
</organism>
<keyword evidence="4" id="KW-1003">Cell membrane</keyword>
<evidence type="ECO:0000256" key="13">
    <source>
        <dbReference type="SAM" id="Phobius"/>
    </source>
</evidence>
<feature type="transmembrane region" description="Helical" evidence="13">
    <location>
        <begin position="70"/>
        <end position="91"/>
    </location>
</feature>
<dbReference type="Pfam" id="PF02386">
    <property type="entry name" value="TrkH"/>
    <property type="match status" value="1"/>
</dbReference>
<keyword evidence="7 13" id="KW-0812">Transmembrane</keyword>
<evidence type="ECO:0000256" key="6">
    <source>
        <dbReference type="ARBA" id="ARBA00022538"/>
    </source>
</evidence>
<name>A0A2K4ZJU8_9FIRM</name>
<dbReference type="GO" id="GO:0005886">
    <property type="term" value="C:plasma membrane"/>
    <property type="evidence" value="ECO:0007669"/>
    <property type="project" value="UniProtKB-SubCell"/>
</dbReference>
<sequence length="484" mass="53647">MNYKMMGRFIGKILIVEAVFMVPAMLISLWEREFAVVRAFMWTLAAILVVVGLLMWVCRGSKNKFYAKEGLACVGLSWIVMSLLGCLPFFLSGVMPNYVDAFFEIVSGFTTTGASILPEVENIPKGILYWRSFSHWLGGMGVLVFLLAISSMGGNDNGYTMHLLRAESPGPNVGKLVPKMRKTASILYLIYILLTVLDVFFLLLGEMNLFEAVCTAFGTVGTGGFGVRNDSIAGYSPYIQNVCTVFMFLCGVNFSCFYLLLLRQFKNVFRDEELRLYVGVTVGSILLITLNLKGFYDTFSETLRHASFQVVTIMTTTGFATTDYELWPGLSKAILLCLMLIGASAGSTGGGFKCGRALLVFKSLHRSVQKIVHPQKVQVVRVNGQPIEEKVLQNTNAYLAAYVLAIILSFLLISVDGFSITTNLSAVFACFNNIGPGFEMVGPTCNYAMYSNFSKLVLAWDMLAGRLEIFPILILFSRTTWKHR</sequence>
<comment type="subcellular location">
    <subcellularLocation>
        <location evidence="1">Cell inner membrane</location>
        <topology evidence="1">Multi-pass membrane protein</topology>
    </subcellularLocation>
</comment>
<evidence type="ECO:0000256" key="12">
    <source>
        <dbReference type="PIRSR" id="PIRSR006247-1"/>
    </source>
</evidence>
<evidence type="ECO:0000256" key="8">
    <source>
        <dbReference type="ARBA" id="ARBA00022958"/>
    </source>
</evidence>
<dbReference type="GO" id="GO:0015379">
    <property type="term" value="F:potassium:chloride symporter activity"/>
    <property type="evidence" value="ECO:0007669"/>
    <property type="project" value="InterPro"/>
</dbReference>
<dbReference type="AlphaFoldDB" id="A0A2K4ZJU8"/>
<keyword evidence="9 13" id="KW-1133">Transmembrane helix</keyword>
<evidence type="ECO:0000256" key="9">
    <source>
        <dbReference type="ARBA" id="ARBA00022989"/>
    </source>
</evidence>
<keyword evidence="10" id="KW-0406">Ion transport</keyword>
<evidence type="ECO:0000256" key="1">
    <source>
        <dbReference type="ARBA" id="ARBA00004429"/>
    </source>
</evidence>
<dbReference type="OrthoDB" id="9810952at2"/>
<keyword evidence="5" id="KW-0997">Cell inner membrane</keyword>
<dbReference type="InterPro" id="IPR004772">
    <property type="entry name" value="TrkH"/>
</dbReference>
<feature type="binding site" evidence="12">
    <location>
        <position position="316"/>
    </location>
    <ligand>
        <name>K(+)</name>
        <dbReference type="ChEBI" id="CHEBI:29103"/>
    </ligand>
</feature>
<dbReference type="GO" id="GO:0046872">
    <property type="term" value="F:metal ion binding"/>
    <property type="evidence" value="ECO:0007669"/>
    <property type="project" value="UniProtKB-KW"/>
</dbReference>
<keyword evidence="15" id="KW-1185">Reference proteome</keyword>
<dbReference type="PANTHER" id="PTHR32024">
    <property type="entry name" value="TRK SYSTEM POTASSIUM UPTAKE PROTEIN TRKG-RELATED"/>
    <property type="match status" value="1"/>
</dbReference>
<proteinExistence type="inferred from homology"/>
<dbReference type="InterPro" id="IPR003445">
    <property type="entry name" value="Cat_transpt"/>
</dbReference>
<feature type="binding site" evidence="12">
    <location>
        <position position="111"/>
    </location>
    <ligand>
        <name>K(+)</name>
        <dbReference type="ChEBI" id="CHEBI:29103"/>
    </ligand>
</feature>
<keyword evidence="3" id="KW-0813">Transport</keyword>
<evidence type="ECO:0000256" key="3">
    <source>
        <dbReference type="ARBA" id="ARBA00022448"/>
    </source>
</evidence>
<evidence type="ECO:0000256" key="5">
    <source>
        <dbReference type="ARBA" id="ARBA00022519"/>
    </source>
</evidence>
<feature type="transmembrane region" description="Helical" evidence="13">
    <location>
        <begin position="9"/>
        <end position="30"/>
    </location>
</feature>
<feature type="transmembrane region" description="Helical" evidence="13">
    <location>
        <begin position="274"/>
        <end position="292"/>
    </location>
</feature>
<keyword evidence="8 12" id="KW-0630">Potassium</keyword>
<dbReference type="EMBL" id="OFSM01000019">
    <property type="protein sequence ID" value="SOY30753.1"/>
    <property type="molecule type" value="Genomic_DNA"/>
</dbReference>
<comment type="similarity">
    <text evidence="2">Belongs to the TrkH potassium transport family.</text>
</comment>
<evidence type="ECO:0000313" key="15">
    <source>
        <dbReference type="Proteomes" id="UP000236311"/>
    </source>
</evidence>
<feature type="binding site" evidence="12">
    <location>
        <position position="223"/>
    </location>
    <ligand>
        <name>K(+)</name>
        <dbReference type="ChEBI" id="CHEBI:29103"/>
    </ligand>
</feature>
<evidence type="ECO:0000256" key="7">
    <source>
        <dbReference type="ARBA" id="ARBA00022692"/>
    </source>
</evidence>
<keyword evidence="6" id="KW-0633">Potassium transport</keyword>
<reference evidence="14 15" key="1">
    <citation type="submission" date="2018-01" db="EMBL/GenBank/DDBJ databases">
        <authorList>
            <person name="Gaut B.S."/>
            <person name="Morton B.R."/>
            <person name="Clegg M.T."/>
            <person name="Duvall M.R."/>
        </authorList>
    </citation>
    <scope>NUCLEOTIDE SEQUENCE [LARGE SCALE GENOMIC DNA]</scope>
    <source>
        <strain evidence="14">GP69</strain>
    </source>
</reference>
<protein>
    <submittedName>
        <fullName evidence="14">Trk system potassium uptake protein TrkG</fullName>
    </submittedName>
</protein>
<keyword evidence="11 13" id="KW-0472">Membrane</keyword>
<gene>
    <name evidence="14" type="primary">trkG</name>
    <name evidence="14" type="ORF">AMURIS_03484</name>
</gene>
<feature type="transmembrane region" description="Helical" evidence="13">
    <location>
        <begin position="238"/>
        <end position="262"/>
    </location>
</feature>
<evidence type="ECO:0000256" key="2">
    <source>
        <dbReference type="ARBA" id="ARBA00009137"/>
    </source>
</evidence>
<feature type="transmembrane region" description="Helical" evidence="13">
    <location>
        <begin position="457"/>
        <end position="476"/>
    </location>
</feature>
<feature type="transmembrane region" description="Helical" evidence="13">
    <location>
        <begin position="397"/>
        <end position="415"/>
    </location>
</feature>
<evidence type="ECO:0000256" key="4">
    <source>
        <dbReference type="ARBA" id="ARBA00022475"/>
    </source>
</evidence>
<dbReference type="Proteomes" id="UP000236311">
    <property type="component" value="Unassembled WGS sequence"/>
</dbReference>
<accession>A0A2K4ZJU8</accession>
<feature type="binding site" evidence="12">
    <location>
        <position position="317"/>
    </location>
    <ligand>
        <name>K(+)</name>
        <dbReference type="ChEBI" id="CHEBI:29103"/>
    </ligand>
</feature>
<evidence type="ECO:0000313" key="14">
    <source>
        <dbReference type="EMBL" id="SOY30753.1"/>
    </source>
</evidence>
<feature type="transmembrane region" description="Helical" evidence="13">
    <location>
        <begin position="185"/>
        <end position="204"/>
    </location>
</feature>
<evidence type="ECO:0000256" key="11">
    <source>
        <dbReference type="ARBA" id="ARBA00023136"/>
    </source>
</evidence>
<dbReference type="PIRSF" id="PIRSF006247">
    <property type="entry name" value="TrkH"/>
    <property type="match status" value="1"/>
</dbReference>
<dbReference type="PANTHER" id="PTHR32024:SF2">
    <property type="entry name" value="TRK SYSTEM POTASSIUM UPTAKE PROTEIN TRKG-RELATED"/>
    <property type="match status" value="1"/>
</dbReference>
<dbReference type="RefSeq" id="WP_103240775.1">
    <property type="nucleotide sequence ID" value="NZ_JANJZD010000019.1"/>
</dbReference>
<feature type="binding site" evidence="12">
    <location>
        <position position="112"/>
    </location>
    <ligand>
        <name>K(+)</name>
        <dbReference type="ChEBI" id="CHEBI:29103"/>
    </ligand>
</feature>
<evidence type="ECO:0000256" key="10">
    <source>
        <dbReference type="ARBA" id="ARBA00023065"/>
    </source>
</evidence>